<comment type="caution">
    <text evidence="2">The sequence shown here is derived from an EMBL/GenBank/DDBJ whole genome shotgun (WGS) entry which is preliminary data.</text>
</comment>
<feature type="compositionally biased region" description="Pro residues" evidence="1">
    <location>
        <begin position="587"/>
        <end position="599"/>
    </location>
</feature>
<dbReference type="AlphaFoldDB" id="A0A4R0QZU5"/>
<dbReference type="Proteomes" id="UP000292702">
    <property type="component" value="Unassembled WGS sequence"/>
</dbReference>
<sequence>MARDASKPAIRAGSWVDPPRSIWLNNRLPGFVRNQINPNYTRDLNWWKNNWSTYQQRFPIPRPKLKDIEEAGGNKARAQKKIYEEIRMRVYNWFRNHARASTSGNGKRALLPTNRTRRKRPHEAYLALFSKEVMPGLNNDYDEHVRGLRRGDPIPDRLNWTNDRVKEFLESDEMDAETQALVDAVCEGELDPAEALLDETDEERNERLLNKRQDAVDRLTPTLVHILRTLSRQSGFKFALFAAGINPRHGQVQVLHFNEGETVDNKTWEESSPAYRTVITPAWADFSGKLFTEEEIDTWSYDITVPMDDDVEEEEEVPDYVLDDDLDGAGGEEVEARKDKSKKRSKAAQPQGNSSKRPRLDTAQKTKASNTASSSKSKPAAQPSAAATSSKSTSHARAPIAVSSAKRRKSIFPPLVAASKSSTKSSAPPNATASSSKSAQSHAPSNATAASSSKPKAPPNPAAASSSSSRSAESAQVPPPAAAASTSNATVGAAASSSRPAAGAVASSGSQLPPTTQNRKGRPPGLRPQNLSAPTVDSEHRPPNDVPSQPRPSGSLQKRGRPPGVRPGDVSSAVAASEGRLSGSQPSAPPPSSQPPPSTPKNVQPAYYYKVNPDFRDNEESEEDSPPHPPRRTSSPPPFPVASVPSSPFNGDLGSDFDFDFDFGSHLNTSTLAVDKGKGRADADTSTLAVDKGKGRADADTSTLAVDKGKGRANADTDTDASTTTVDKGKGRAQQPSQSIRRGGRPPGFRVPFGRSASQPSNDPEDHSSPPPAKRTKSSGDSDGGVKAKKPRLEVIVEVDTPRPHRRSPSMPPPPPRPKGGRPVPQPRKAGSSTVEDPFYRLPTPAPTASRTVSLSTAAAVASSSRNVSLSTAPDASAPDWWAKTRSYLRGVSDSDEWQRLIDSLQAFESRMGWPTGGRLHKGARPAQIGTWINRGRQLNKPLAPNSADLPAFITSWQSWYLQLNPTWRGTEWPLAQPDSTRGREWGLLRVAGPAGIFLVVLGLAWWLHANPDDDELLLDAIADVCWVLDNMSGSSS</sequence>
<evidence type="ECO:0000313" key="3">
    <source>
        <dbReference type="Proteomes" id="UP000292702"/>
    </source>
</evidence>
<dbReference type="EMBL" id="RWJN01000714">
    <property type="protein sequence ID" value="TCD59872.1"/>
    <property type="molecule type" value="Genomic_DNA"/>
</dbReference>
<protein>
    <submittedName>
        <fullName evidence="2">Uncharacterized protein</fullName>
    </submittedName>
</protein>
<evidence type="ECO:0000256" key="1">
    <source>
        <dbReference type="SAM" id="MobiDB-lite"/>
    </source>
</evidence>
<evidence type="ECO:0000313" key="2">
    <source>
        <dbReference type="EMBL" id="TCD59872.1"/>
    </source>
</evidence>
<proteinExistence type="predicted"/>
<feature type="region of interest" description="Disordered" evidence="1">
    <location>
        <begin position="312"/>
        <end position="852"/>
    </location>
</feature>
<feature type="compositionally biased region" description="Low complexity" evidence="1">
    <location>
        <begin position="716"/>
        <end position="725"/>
    </location>
</feature>
<keyword evidence="3" id="KW-1185">Reference proteome</keyword>
<dbReference type="OrthoDB" id="2803783at2759"/>
<name>A0A4R0QZU5_9APHY</name>
<feature type="compositionally biased region" description="Acidic residues" evidence="1">
    <location>
        <begin position="312"/>
        <end position="333"/>
    </location>
</feature>
<accession>A0A4R0QZU5</accession>
<organism evidence="2 3">
    <name type="scientific">Steccherinum ochraceum</name>
    <dbReference type="NCBI Taxonomy" id="92696"/>
    <lineage>
        <taxon>Eukaryota</taxon>
        <taxon>Fungi</taxon>
        <taxon>Dikarya</taxon>
        <taxon>Basidiomycota</taxon>
        <taxon>Agaricomycotina</taxon>
        <taxon>Agaricomycetes</taxon>
        <taxon>Polyporales</taxon>
        <taxon>Steccherinaceae</taxon>
        <taxon>Steccherinum</taxon>
    </lineage>
</organism>
<feature type="compositionally biased region" description="Basic and acidic residues" evidence="1">
    <location>
        <begin position="778"/>
        <end position="803"/>
    </location>
</feature>
<feature type="compositionally biased region" description="Low complexity" evidence="1">
    <location>
        <begin position="365"/>
        <end position="393"/>
    </location>
</feature>
<feature type="compositionally biased region" description="Low complexity" evidence="1">
    <location>
        <begin position="417"/>
        <end position="455"/>
    </location>
</feature>
<feature type="compositionally biased region" description="Low complexity" evidence="1">
    <location>
        <begin position="462"/>
        <end position="510"/>
    </location>
</feature>
<gene>
    <name evidence="2" type="ORF">EIP91_011274</name>
</gene>
<reference evidence="2 3" key="1">
    <citation type="submission" date="2018-11" db="EMBL/GenBank/DDBJ databases">
        <title>Genome assembly of Steccherinum ochraceum LE-BIN_3174, the white-rot fungus of the Steccherinaceae family (The Residual Polyporoid clade, Polyporales, Basidiomycota).</title>
        <authorList>
            <person name="Fedorova T.V."/>
            <person name="Glazunova O.A."/>
            <person name="Landesman E.O."/>
            <person name="Moiseenko K.V."/>
            <person name="Psurtseva N.V."/>
            <person name="Savinova O.S."/>
            <person name="Shakhova N.V."/>
            <person name="Tyazhelova T.V."/>
            <person name="Vasina D.V."/>
        </authorList>
    </citation>
    <scope>NUCLEOTIDE SEQUENCE [LARGE SCALE GENOMIC DNA]</scope>
    <source>
        <strain evidence="2 3">LE-BIN_3174</strain>
    </source>
</reference>